<evidence type="ECO:0000313" key="1">
    <source>
        <dbReference type="EMBL" id="NYD69251.1"/>
    </source>
</evidence>
<dbReference type="RefSeq" id="WP_179546614.1">
    <property type="nucleotide sequence ID" value="NZ_BSEW01000001.1"/>
</dbReference>
<dbReference type="AlphaFoldDB" id="A0A852SKZ4"/>
<evidence type="ECO:0000313" key="2">
    <source>
        <dbReference type="Proteomes" id="UP000549913"/>
    </source>
</evidence>
<reference evidence="1 2" key="1">
    <citation type="submission" date="2020-07" db="EMBL/GenBank/DDBJ databases">
        <title>Sequencing the genomes of 1000 actinobacteria strains.</title>
        <authorList>
            <person name="Klenk H.-P."/>
        </authorList>
    </citation>
    <scope>NUCLEOTIDE SEQUENCE [LARGE SCALE GENOMIC DNA]</scope>
    <source>
        <strain evidence="1 2">DSM 26474</strain>
    </source>
</reference>
<gene>
    <name evidence="1" type="ORF">BJ984_000409</name>
</gene>
<sequence>MSRIEIQRQAVMARLATAARVPLAESGGVTPQLIDDICRQVGVHPHSFRALFPDDDAFLDAVTDGLVEDCAARLRGGVAAFEPSEAAVTQGGPAAFAEAAVALADSWPLDRDGMLIRADRRARALRRSDGGSAVLKAEKLFLDALVDVHADLMAKLGRRFASSPVRSVRVILDTYERAFETWLLTGADAADFHSSPYVQRTLPALLEDISVPV</sequence>
<name>A0A852SKZ4_9MICO</name>
<keyword evidence="2" id="KW-1185">Reference proteome</keyword>
<dbReference type="Proteomes" id="UP000549913">
    <property type="component" value="Unassembled WGS sequence"/>
</dbReference>
<proteinExistence type="predicted"/>
<protein>
    <submittedName>
        <fullName evidence="1">AcrR family transcriptional regulator</fullName>
    </submittedName>
</protein>
<dbReference type="EMBL" id="JACCBM010000001">
    <property type="protein sequence ID" value="NYD69251.1"/>
    <property type="molecule type" value="Genomic_DNA"/>
</dbReference>
<organism evidence="1 2">
    <name type="scientific">Herbiconiux flava</name>
    <dbReference type="NCBI Taxonomy" id="881268"/>
    <lineage>
        <taxon>Bacteria</taxon>
        <taxon>Bacillati</taxon>
        <taxon>Actinomycetota</taxon>
        <taxon>Actinomycetes</taxon>
        <taxon>Micrococcales</taxon>
        <taxon>Microbacteriaceae</taxon>
        <taxon>Herbiconiux</taxon>
    </lineage>
</organism>
<comment type="caution">
    <text evidence="1">The sequence shown here is derived from an EMBL/GenBank/DDBJ whole genome shotgun (WGS) entry which is preliminary data.</text>
</comment>
<accession>A0A852SKZ4</accession>